<evidence type="ECO:0008006" key="7">
    <source>
        <dbReference type="Google" id="ProtNLM"/>
    </source>
</evidence>
<evidence type="ECO:0000313" key="6">
    <source>
        <dbReference type="Proteomes" id="UP001470230"/>
    </source>
</evidence>
<evidence type="ECO:0000256" key="4">
    <source>
        <dbReference type="SAM" id="MobiDB-lite"/>
    </source>
</evidence>
<dbReference type="Proteomes" id="UP001470230">
    <property type="component" value="Unassembled WGS sequence"/>
</dbReference>
<dbReference type="PROSITE" id="PS50297">
    <property type="entry name" value="ANK_REP_REGION"/>
    <property type="match status" value="1"/>
</dbReference>
<protein>
    <recommendedName>
        <fullName evidence="7">Ankyrin repeat protein</fullName>
    </recommendedName>
</protein>
<dbReference type="Pfam" id="PF13637">
    <property type="entry name" value="Ank_4"/>
    <property type="match status" value="1"/>
</dbReference>
<dbReference type="Gene3D" id="1.25.40.20">
    <property type="entry name" value="Ankyrin repeat-containing domain"/>
    <property type="match status" value="2"/>
</dbReference>
<dbReference type="PANTHER" id="PTHR24198:SF165">
    <property type="entry name" value="ANKYRIN REPEAT-CONTAINING PROTEIN-RELATED"/>
    <property type="match status" value="1"/>
</dbReference>
<feature type="compositionally biased region" description="Acidic residues" evidence="4">
    <location>
        <begin position="480"/>
        <end position="516"/>
    </location>
</feature>
<keyword evidence="6" id="KW-1185">Reference proteome</keyword>
<evidence type="ECO:0000256" key="1">
    <source>
        <dbReference type="ARBA" id="ARBA00022737"/>
    </source>
</evidence>
<accession>A0ABR2KGN2</accession>
<feature type="region of interest" description="Disordered" evidence="4">
    <location>
        <begin position="184"/>
        <end position="208"/>
    </location>
</feature>
<feature type="repeat" description="ANK" evidence="3">
    <location>
        <begin position="8"/>
        <end position="40"/>
    </location>
</feature>
<organism evidence="5 6">
    <name type="scientific">Tritrichomonas musculus</name>
    <dbReference type="NCBI Taxonomy" id="1915356"/>
    <lineage>
        <taxon>Eukaryota</taxon>
        <taxon>Metamonada</taxon>
        <taxon>Parabasalia</taxon>
        <taxon>Tritrichomonadida</taxon>
        <taxon>Tritrichomonadidae</taxon>
        <taxon>Tritrichomonas</taxon>
    </lineage>
</organism>
<dbReference type="PANTHER" id="PTHR24198">
    <property type="entry name" value="ANKYRIN REPEAT AND PROTEIN KINASE DOMAIN-CONTAINING PROTEIN"/>
    <property type="match status" value="1"/>
</dbReference>
<dbReference type="EMBL" id="JAPFFF010000005">
    <property type="protein sequence ID" value="KAK8890128.1"/>
    <property type="molecule type" value="Genomic_DNA"/>
</dbReference>
<reference evidence="5 6" key="1">
    <citation type="submission" date="2024-04" db="EMBL/GenBank/DDBJ databases">
        <title>Tritrichomonas musculus Genome.</title>
        <authorList>
            <person name="Alves-Ferreira E."/>
            <person name="Grigg M."/>
            <person name="Lorenzi H."/>
            <person name="Galac M."/>
        </authorList>
    </citation>
    <scope>NUCLEOTIDE SEQUENCE [LARGE SCALE GENOMIC DNA]</scope>
    <source>
        <strain evidence="5 6">EAF2021</strain>
    </source>
</reference>
<dbReference type="SUPFAM" id="SSF48403">
    <property type="entry name" value="Ankyrin repeat"/>
    <property type="match status" value="1"/>
</dbReference>
<evidence type="ECO:0000256" key="2">
    <source>
        <dbReference type="ARBA" id="ARBA00023043"/>
    </source>
</evidence>
<sequence>MEFYFKYFDFSPIDLASINGHDDIVAFLIENGADFNPNKKGANSPLLYAIQENQNKVVDFYLFIYDTPLTAAIKTKDEELIEMILNQNPNLKATDKFGRDPIYLAIESSNIDLYLKLIDSPNVDFFRKYGEYEQNLLHIACERACYPIFKSLLEHFEKVEDCPIQPDTPDNNGNTPLHFVVAYNPEKTGEEEEEEEDIDDEEEEEEEVNEYRKRIKDKNKIIRYLISFGCDPSQANKNGRCPFTLANPKTMEVMGKAMENPEYLVALQNRKEYWENLQMRETMKRFEAKKKSAKSQNDYSNIKSIRTSKTGKKERTKRDDFTTMISNGGTLRDKLPNLSVKFEVPKQSEIRPWGGSNETYKFQKDTKTKLRNMKKILYQDLDEMLLKANELKDMISNAKQIKRKNGDNDITNDNNEFVDASQGKDAVEVDDNEVIEKENTNDSNNANKNEEANGINQNEDINEYEEVKDANINEEANNANEDEEAKDINENEEVNNPIESDEIKDDNENEEINNEN</sequence>
<dbReference type="PROSITE" id="PS50088">
    <property type="entry name" value="ANK_REPEAT"/>
    <property type="match status" value="1"/>
</dbReference>
<dbReference type="InterPro" id="IPR002110">
    <property type="entry name" value="Ankyrin_rpt"/>
</dbReference>
<keyword evidence="2 3" id="KW-0040">ANK repeat</keyword>
<feature type="compositionally biased region" description="Acidic residues" evidence="4">
    <location>
        <begin position="189"/>
        <end position="208"/>
    </location>
</feature>
<proteinExistence type="predicted"/>
<gene>
    <name evidence="5" type="ORF">M9Y10_034888</name>
</gene>
<dbReference type="Pfam" id="PF00023">
    <property type="entry name" value="Ank"/>
    <property type="match status" value="1"/>
</dbReference>
<name>A0ABR2KGN2_9EUKA</name>
<evidence type="ECO:0000313" key="5">
    <source>
        <dbReference type="EMBL" id="KAK8890128.1"/>
    </source>
</evidence>
<evidence type="ECO:0000256" key="3">
    <source>
        <dbReference type="PROSITE-ProRule" id="PRU00023"/>
    </source>
</evidence>
<dbReference type="InterPro" id="IPR036770">
    <property type="entry name" value="Ankyrin_rpt-contain_sf"/>
</dbReference>
<feature type="region of interest" description="Disordered" evidence="4">
    <location>
        <begin position="404"/>
        <end position="516"/>
    </location>
</feature>
<keyword evidence="1" id="KW-0677">Repeat</keyword>
<dbReference type="SMART" id="SM00248">
    <property type="entry name" value="ANK"/>
    <property type="match status" value="5"/>
</dbReference>
<comment type="caution">
    <text evidence="5">The sequence shown here is derived from an EMBL/GenBank/DDBJ whole genome shotgun (WGS) entry which is preliminary data.</text>
</comment>